<dbReference type="Pfam" id="PF07690">
    <property type="entry name" value="MFS_1"/>
    <property type="match status" value="1"/>
</dbReference>
<protein>
    <submittedName>
        <fullName evidence="3">MFS family permease</fullName>
    </submittedName>
    <submittedName>
        <fullName evidence="2">MFS transporter</fullName>
    </submittedName>
</protein>
<name>A0A1B1ASZ3_9ACTN</name>
<keyword evidence="5" id="KW-1185">Reference proteome</keyword>
<accession>A0A1B1ASZ3</accession>
<dbReference type="RefSeq" id="WP_067301151.1">
    <property type="nucleotide sequence ID" value="NZ_CP016279.1"/>
</dbReference>
<dbReference type="InterPro" id="IPR036259">
    <property type="entry name" value="MFS_trans_sf"/>
</dbReference>
<evidence type="ECO:0000313" key="5">
    <source>
        <dbReference type="Proteomes" id="UP001519309"/>
    </source>
</evidence>
<feature type="transmembrane region" description="Helical" evidence="1">
    <location>
        <begin position="171"/>
        <end position="189"/>
    </location>
</feature>
<feature type="transmembrane region" description="Helical" evidence="1">
    <location>
        <begin position="221"/>
        <end position="242"/>
    </location>
</feature>
<evidence type="ECO:0000313" key="4">
    <source>
        <dbReference type="Proteomes" id="UP000092659"/>
    </source>
</evidence>
<feature type="transmembrane region" description="Helical" evidence="1">
    <location>
        <begin position="340"/>
        <end position="360"/>
    </location>
</feature>
<feature type="transmembrane region" description="Helical" evidence="1">
    <location>
        <begin position="248"/>
        <end position="268"/>
    </location>
</feature>
<keyword evidence="1" id="KW-1133">Transmembrane helix</keyword>
<feature type="transmembrane region" description="Helical" evidence="1">
    <location>
        <begin position="144"/>
        <end position="165"/>
    </location>
</feature>
<dbReference type="PANTHER" id="PTHR23531:SF1">
    <property type="entry name" value="QUINOLENE RESISTANCE PROTEIN NORA"/>
    <property type="match status" value="1"/>
</dbReference>
<dbReference type="GO" id="GO:0022857">
    <property type="term" value="F:transmembrane transporter activity"/>
    <property type="evidence" value="ECO:0007669"/>
    <property type="project" value="InterPro"/>
</dbReference>
<dbReference type="InterPro" id="IPR052714">
    <property type="entry name" value="MFS_Exporter"/>
</dbReference>
<dbReference type="Proteomes" id="UP000092659">
    <property type="component" value="Chromosome"/>
</dbReference>
<dbReference type="EMBL" id="CP016279">
    <property type="protein sequence ID" value="ANP49665.1"/>
    <property type="molecule type" value="Genomic_DNA"/>
</dbReference>
<sequence length="407" mass="40093">MTTHANSPARTATSGGRPPLLTRPLLLRFVSMVGATVNFFLLLSAVPAHAGRDGAGLATGALMLSTVLGELAGPWIVARWGNRGPLTAGLFLLGAPAPALSVVDGPAWTAALCLVRGLGFALTLVAGGALTAALIPAERRGEGLALVGVVGGVPSLVALPLGVWLAQNVGYGPVTVAAAVAALAAIPSVPGLREAAPAQGAASKPLGMAEALRDTGLRRPAAVFATTALAAGILVTFLPLAVPHGSAGVATAALLVQSATATAARWAAGRYGDRRGSGQLITPGLLLSAAGTALMAAVSGPVAVLVGAVVFGTGFGVAQNATLALMYTRVSRPSYGTVTALWNLAYDGGMGAGAAGFGLLAGHTGYPWAFTLTAASMLGALAPAMRDRRAGEGRSAGAGQDPRGTAG</sequence>
<dbReference type="KEGG" id="sgs:AVL59_08625"/>
<dbReference type="InterPro" id="IPR011701">
    <property type="entry name" value="MFS"/>
</dbReference>
<reference evidence="2 4" key="1">
    <citation type="submission" date="2016-06" db="EMBL/GenBank/DDBJ databases">
        <title>Complete genome sequence of Streptomyces griseochromogenes ATCC 14511, the Blasticidin S producer.</title>
        <authorList>
            <person name="Wu L."/>
        </authorList>
    </citation>
    <scope>NUCLEOTIDE SEQUENCE [LARGE SCALE GENOMIC DNA]</scope>
    <source>
        <strain evidence="2 4">ATCC 14511</strain>
    </source>
</reference>
<reference evidence="3 5" key="2">
    <citation type="submission" date="2021-03" db="EMBL/GenBank/DDBJ databases">
        <title>Genomic Encyclopedia of Type Strains, Phase IV (KMG-IV): sequencing the most valuable type-strain genomes for metagenomic binning, comparative biology and taxonomic classification.</title>
        <authorList>
            <person name="Goeker M."/>
        </authorList>
    </citation>
    <scope>NUCLEOTIDE SEQUENCE [LARGE SCALE GENOMIC DNA]</scope>
    <source>
        <strain evidence="3 5">DSM 40499</strain>
    </source>
</reference>
<feature type="transmembrane region" description="Helical" evidence="1">
    <location>
        <begin position="304"/>
        <end position="328"/>
    </location>
</feature>
<evidence type="ECO:0000313" key="2">
    <source>
        <dbReference type="EMBL" id="ANP49665.1"/>
    </source>
</evidence>
<dbReference type="Proteomes" id="UP001519309">
    <property type="component" value="Unassembled WGS sequence"/>
</dbReference>
<dbReference type="PANTHER" id="PTHR23531">
    <property type="entry name" value="QUINOLENE RESISTANCE PROTEIN NORA"/>
    <property type="match status" value="1"/>
</dbReference>
<gene>
    <name evidence="2" type="ORF">AVL59_08625</name>
    <name evidence="3" type="ORF">J2Z21_004849</name>
</gene>
<dbReference type="AlphaFoldDB" id="A0A1B1ASZ3"/>
<organism evidence="2 4">
    <name type="scientific">Streptomyces griseochromogenes</name>
    <dbReference type="NCBI Taxonomy" id="68214"/>
    <lineage>
        <taxon>Bacteria</taxon>
        <taxon>Bacillati</taxon>
        <taxon>Actinomycetota</taxon>
        <taxon>Actinomycetes</taxon>
        <taxon>Kitasatosporales</taxon>
        <taxon>Streptomycetaceae</taxon>
        <taxon>Streptomyces</taxon>
    </lineage>
</organism>
<dbReference type="STRING" id="68214.AVL59_08625"/>
<evidence type="ECO:0000313" key="3">
    <source>
        <dbReference type="EMBL" id="MBP2051872.1"/>
    </source>
</evidence>
<dbReference type="EMBL" id="JAGGLP010000009">
    <property type="protein sequence ID" value="MBP2051872.1"/>
    <property type="molecule type" value="Genomic_DNA"/>
</dbReference>
<feature type="transmembrane region" description="Helical" evidence="1">
    <location>
        <begin position="366"/>
        <end position="385"/>
    </location>
</feature>
<dbReference type="OrthoDB" id="5189108at2"/>
<feature type="transmembrane region" description="Helical" evidence="1">
    <location>
        <begin position="117"/>
        <end position="137"/>
    </location>
</feature>
<dbReference type="SUPFAM" id="SSF103473">
    <property type="entry name" value="MFS general substrate transporter"/>
    <property type="match status" value="1"/>
</dbReference>
<feature type="transmembrane region" description="Helical" evidence="1">
    <location>
        <begin position="57"/>
        <end position="78"/>
    </location>
</feature>
<dbReference type="Gene3D" id="1.20.1250.20">
    <property type="entry name" value="MFS general substrate transporter like domains"/>
    <property type="match status" value="1"/>
</dbReference>
<feature type="transmembrane region" description="Helical" evidence="1">
    <location>
        <begin position="90"/>
        <end position="111"/>
    </location>
</feature>
<keyword evidence="1" id="KW-0472">Membrane</keyword>
<feature type="transmembrane region" description="Helical" evidence="1">
    <location>
        <begin position="25"/>
        <end position="45"/>
    </location>
</feature>
<proteinExistence type="predicted"/>
<evidence type="ECO:0000256" key="1">
    <source>
        <dbReference type="SAM" id="Phobius"/>
    </source>
</evidence>
<feature type="transmembrane region" description="Helical" evidence="1">
    <location>
        <begin position="280"/>
        <end position="298"/>
    </location>
</feature>
<keyword evidence="1" id="KW-0812">Transmembrane</keyword>